<dbReference type="InterPro" id="IPR036068">
    <property type="entry name" value="Nicotinate_pribotase-like_C"/>
</dbReference>
<dbReference type="FunFam" id="3.20.20.70:FF:000076">
    <property type="entry name" value="Nicotinate phosphoribosyltransferase"/>
    <property type="match status" value="1"/>
</dbReference>
<dbReference type="InterPro" id="IPR041619">
    <property type="entry name" value="NAPRTase_C"/>
</dbReference>
<dbReference type="PANTHER" id="PTHR11098:SF1">
    <property type="entry name" value="NICOTINATE PHOSPHORIBOSYLTRANSFERASE"/>
    <property type="match status" value="1"/>
</dbReference>
<proteinExistence type="inferred from homology"/>
<dbReference type="EC" id="6.3.4.21" evidence="3"/>
<evidence type="ECO:0000256" key="6">
    <source>
        <dbReference type="ARBA" id="ARBA00022642"/>
    </source>
</evidence>
<dbReference type="PANTHER" id="PTHR11098">
    <property type="entry name" value="NICOTINATE PHOSPHORIBOSYLTRANSFERASE"/>
    <property type="match status" value="1"/>
</dbReference>
<name>A0A3G3IIR6_9ARCH</name>
<dbReference type="Gene3D" id="3.20.140.10">
    <property type="entry name" value="nicotinate phosphoribosyltransferase"/>
    <property type="match status" value="1"/>
</dbReference>
<feature type="domain" description="Nicotinate phosphoribosyltransferase C-terminal" evidence="11">
    <location>
        <begin position="360"/>
        <end position="468"/>
    </location>
</feature>
<keyword evidence="6" id="KW-0662">Pyridine nucleotide biosynthesis</keyword>
<comment type="pathway">
    <text evidence="1">Cofactor biosynthesis; NAD(+) biosynthesis; nicotinate D-ribonucleotide from nicotinate: step 1/1.</text>
</comment>
<evidence type="ECO:0000256" key="1">
    <source>
        <dbReference type="ARBA" id="ARBA00004952"/>
    </source>
</evidence>
<dbReference type="CDD" id="cd01570">
    <property type="entry name" value="NAPRTase_A"/>
    <property type="match status" value="1"/>
</dbReference>
<keyword evidence="4" id="KW-0597">Phosphoprotein</keyword>
<evidence type="ECO:0000259" key="10">
    <source>
        <dbReference type="Pfam" id="PF17767"/>
    </source>
</evidence>
<evidence type="ECO:0000256" key="7">
    <source>
        <dbReference type="ARBA" id="ARBA00022679"/>
    </source>
</evidence>
<dbReference type="GO" id="GO:0004516">
    <property type="term" value="F:nicotinate phosphoribosyltransferase activity"/>
    <property type="evidence" value="ECO:0007669"/>
    <property type="project" value="UniProtKB-EC"/>
</dbReference>
<protein>
    <recommendedName>
        <fullName evidence="3">nicotinate phosphoribosyltransferase</fullName>
        <ecNumber evidence="3">6.3.4.21</ecNumber>
    </recommendedName>
</protein>
<keyword evidence="12" id="KW-0328">Glycosyltransferase</keyword>
<evidence type="ECO:0000256" key="2">
    <source>
        <dbReference type="ARBA" id="ARBA00010897"/>
    </source>
</evidence>
<dbReference type="UniPathway" id="UPA00253">
    <property type="reaction ID" value="UER00457"/>
</dbReference>
<evidence type="ECO:0000259" key="11">
    <source>
        <dbReference type="Pfam" id="PF17956"/>
    </source>
</evidence>
<dbReference type="Gene3D" id="3.20.20.70">
    <property type="entry name" value="Aldolase class I"/>
    <property type="match status" value="1"/>
</dbReference>
<accession>A0A3G3IIR6</accession>
<keyword evidence="5" id="KW-0436">Ligase</keyword>
<evidence type="ECO:0000313" key="13">
    <source>
        <dbReference type="Proteomes" id="UP000273278"/>
    </source>
</evidence>
<dbReference type="SUPFAM" id="SSF51690">
    <property type="entry name" value="Nicotinate/Quinolinate PRTase C-terminal domain-like"/>
    <property type="match status" value="1"/>
</dbReference>
<dbReference type="Pfam" id="PF17767">
    <property type="entry name" value="NAPRTase_N"/>
    <property type="match status" value="1"/>
</dbReference>
<comment type="catalytic activity">
    <reaction evidence="8">
        <text>5-phospho-alpha-D-ribose 1-diphosphate + nicotinate + ATP + H2O = nicotinate beta-D-ribonucleotide + ADP + phosphate + diphosphate</text>
        <dbReference type="Rhea" id="RHEA:36163"/>
        <dbReference type="ChEBI" id="CHEBI:15377"/>
        <dbReference type="ChEBI" id="CHEBI:30616"/>
        <dbReference type="ChEBI" id="CHEBI:32544"/>
        <dbReference type="ChEBI" id="CHEBI:33019"/>
        <dbReference type="ChEBI" id="CHEBI:43474"/>
        <dbReference type="ChEBI" id="CHEBI:57502"/>
        <dbReference type="ChEBI" id="CHEBI:58017"/>
        <dbReference type="ChEBI" id="CHEBI:456216"/>
        <dbReference type="EC" id="6.3.4.21"/>
    </reaction>
</comment>
<dbReference type="InterPro" id="IPR007229">
    <property type="entry name" value="Nic_PRibTrfase-Fam"/>
</dbReference>
<dbReference type="GO" id="GO:0016757">
    <property type="term" value="F:glycosyltransferase activity"/>
    <property type="evidence" value="ECO:0007669"/>
    <property type="project" value="UniProtKB-KW"/>
</dbReference>
<dbReference type="Pfam" id="PF04095">
    <property type="entry name" value="NAPRTase"/>
    <property type="match status" value="1"/>
</dbReference>
<gene>
    <name evidence="12" type="ORF">BKD89_06545</name>
</gene>
<dbReference type="OMA" id="VYFPGSP"/>
<evidence type="ECO:0000256" key="5">
    <source>
        <dbReference type="ARBA" id="ARBA00022598"/>
    </source>
</evidence>
<dbReference type="NCBIfam" id="NF006695">
    <property type="entry name" value="PRK09243.1-2"/>
    <property type="match status" value="1"/>
</dbReference>
<evidence type="ECO:0000313" key="12">
    <source>
        <dbReference type="EMBL" id="AYQ55454.1"/>
    </source>
</evidence>
<dbReference type="AlphaFoldDB" id="A0A3G3IIR6"/>
<dbReference type="PIRSF" id="PIRSF000484">
    <property type="entry name" value="NAPRT"/>
    <property type="match status" value="1"/>
</dbReference>
<evidence type="ECO:0000256" key="8">
    <source>
        <dbReference type="ARBA" id="ARBA00048668"/>
    </source>
</evidence>
<evidence type="ECO:0000259" key="9">
    <source>
        <dbReference type="Pfam" id="PF04095"/>
    </source>
</evidence>
<keyword evidence="7 12" id="KW-0808">Transferase</keyword>
<dbReference type="Proteomes" id="UP000273278">
    <property type="component" value="Chromosome"/>
</dbReference>
<dbReference type="SUPFAM" id="SSF54675">
    <property type="entry name" value="Nicotinate/Quinolinate PRTase N-terminal domain-like"/>
    <property type="match status" value="1"/>
</dbReference>
<dbReference type="GO" id="GO:0034355">
    <property type="term" value="P:NAD+ biosynthetic process via the salvage pathway"/>
    <property type="evidence" value="ECO:0007669"/>
    <property type="project" value="TreeGrafter"/>
</dbReference>
<dbReference type="EMBL" id="CP017686">
    <property type="protein sequence ID" value="AYQ55454.1"/>
    <property type="molecule type" value="Genomic_DNA"/>
</dbReference>
<dbReference type="NCBIfam" id="TIGR01513">
    <property type="entry name" value="NAPRTase_put"/>
    <property type="match status" value="1"/>
</dbReference>
<dbReference type="GO" id="GO:0005829">
    <property type="term" value="C:cytosol"/>
    <property type="evidence" value="ECO:0007669"/>
    <property type="project" value="TreeGrafter"/>
</dbReference>
<reference evidence="12 13" key="1">
    <citation type="submission" date="2016-10" db="EMBL/GenBank/DDBJ databases">
        <title>Complete genome of the TMA-utilizing, human hosted archaeon Methanomethylophilus alvus Gen. nov, sp. nov., strain Mx-05, derived from a pure culture.</title>
        <authorList>
            <person name="Brugere J.-F."/>
            <person name="Ben Hania W."/>
            <person name="Chaudhary P.P."/>
            <person name="Gaci N."/>
            <person name="Borrel G."/>
            <person name="Cao Van Tuat L."/>
            <person name="Fardeau M.-L."/>
            <person name="Harris H.M.B."/>
            <person name="O'Toole P.W."/>
            <person name="Ollivier B."/>
        </authorList>
    </citation>
    <scope>NUCLEOTIDE SEQUENCE [LARGE SCALE GENOMIC DNA]</scope>
    <source>
        <strain evidence="12 13">Mx-05</strain>
    </source>
</reference>
<sequence length="480" mass="53280">MSKDVTNLTLLCDYYEYTMANGYVEAGLSDRIVYFDMFFRNVPDNGGFAIMAGLEQIVERIENMRFDESDIEFFRSKGTFGEKFLDYLRGFRFTGDVYAVPEGTPIFPGEPIVTVRAPAAQAQMLETLLLLTLNHQCLIATKANRIVRAADGRGVMEFGSRRAQGSEAAILGARAAYIGGCVGTACTISDKVYGIPASGTMAHSWVQMFDTEYDAFVEYCRLYPTNAVLLVDTYNALESGVPNAIRAFKDTGITKGGIRLDSGDLAFLTRKAREMLDAAGLKDIRIVASNSLDEFIIRDLIDQGACIDAFGVGDRLITSHSSPVFGGVYKLAAVEDGEGRIIPKIKISNNTAKITTPGFKKVYRLFDRDGKAIADQICLADETVDPSVPLTLFDPQAPWKKKTVSGFIAKELQVQVFKGGRRVYDSPSLPEIRRYCEEQIGTLWDEVKRFVNPQEYYVDLSQRLWQLKQDMLNNRAGPGD</sequence>
<feature type="domain" description="Nicotinate/nicotinamide phosphoribosyltransferase" evidence="9">
    <location>
        <begin position="155"/>
        <end position="318"/>
    </location>
</feature>
<dbReference type="RefSeq" id="WP_022532266.1">
    <property type="nucleotide sequence ID" value="NZ_CAYARO010000015.1"/>
</dbReference>
<comment type="similarity">
    <text evidence="2">Belongs to the NAPRTase family.</text>
</comment>
<dbReference type="Pfam" id="PF17956">
    <property type="entry name" value="NAPRTase_C"/>
    <property type="match status" value="1"/>
</dbReference>
<organism evidence="12 13">
    <name type="scientific">Methanomethylophilus alvi</name>
    <dbReference type="NCBI Taxonomy" id="1291540"/>
    <lineage>
        <taxon>Archaea</taxon>
        <taxon>Methanobacteriati</taxon>
        <taxon>Thermoplasmatota</taxon>
        <taxon>Thermoplasmata</taxon>
        <taxon>Methanomassiliicoccales</taxon>
        <taxon>Methanomethylophilaceae</taxon>
        <taxon>Methanomethylophilus</taxon>
    </lineage>
</organism>
<dbReference type="NCBIfam" id="NF009131">
    <property type="entry name" value="PRK12484.1"/>
    <property type="match status" value="1"/>
</dbReference>
<evidence type="ECO:0000256" key="4">
    <source>
        <dbReference type="ARBA" id="ARBA00022553"/>
    </source>
</evidence>
<feature type="domain" description="Nicotinate phosphoribosyltransferase N-terminal" evidence="10">
    <location>
        <begin position="10"/>
        <end position="134"/>
    </location>
</feature>
<dbReference type="InterPro" id="IPR006405">
    <property type="entry name" value="Nic_PRibTrfase_pncB"/>
</dbReference>
<dbReference type="InterPro" id="IPR041525">
    <property type="entry name" value="N/Namide_PRibTrfase"/>
</dbReference>
<dbReference type="GeneID" id="41322107"/>
<evidence type="ECO:0000256" key="3">
    <source>
        <dbReference type="ARBA" id="ARBA00013236"/>
    </source>
</evidence>
<dbReference type="InterPro" id="IPR013785">
    <property type="entry name" value="Aldolase_TIM"/>
</dbReference>
<dbReference type="InterPro" id="IPR040727">
    <property type="entry name" value="NAPRTase_N"/>
</dbReference>